<evidence type="ECO:0000256" key="1">
    <source>
        <dbReference type="SAM" id="MobiDB-lite"/>
    </source>
</evidence>
<evidence type="ECO:0000313" key="2">
    <source>
        <dbReference type="EMBL" id="KAK1410311.1"/>
    </source>
</evidence>
<feature type="compositionally biased region" description="Low complexity" evidence="1">
    <location>
        <begin position="103"/>
        <end position="117"/>
    </location>
</feature>
<feature type="region of interest" description="Disordered" evidence="1">
    <location>
        <begin position="48"/>
        <end position="138"/>
    </location>
</feature>
<gene>
    <name evidence="2" type="ORF">QVD17_36846</name>
</gene>
<accession>A0AAD8NJB4</accession>
<reference evidence="2" key="1">
    <citation type="journal article" date="2023" name="bioRxiv">
        <title>Improved chromosome-level genome assembly for marigold (Tagetes erecta).</title>
        <authorList>
            <person name="Jiang F."/>
            <person name="Yuan L."/>
            <person name="Wang S."/>
            <person name="Wang H."/>
            <person name="Xu D."/>
            <person name="Wang A."/>
            <person name="Fan W."/>
        </authorList>
    </citation>
    <scope>NUCLEOTIDE SEQUENCE</scope>
    <source>
        <strain evidence="2">WSJ</strain>
        <tissue evidence="2">Leaf</tissue>
    </source>
</reference>
<feature type="compositionally biased region" description="Acidic residues" evidence="1">
    <location>
        <begin position="69"/>
        <end position="83"/>
    </location>
</feature>
<dbReference type="PANTHER" id="PTHR33167">
    <property type="entry name" value="TRANSCRIPTION FACTOR, PUTATIVE (DUF863)-RELATED"/>
    <property type="match status" value="1"/>
</dbReference>
<keyword evidence="3" id="KW-1185">Reference proteome</keyword>
<proteinExistence type="predicted"/>
<feature type="compositionally biased region" description="Polar residues" evidence="1">
    <location>
        <begin position="48"/>
        <end position="64"/>
    </location>
</feature>
<dbReference type="AlphaFoldDB" id="A0AAD8NJB4"/>
<sequence length="138" mass="16060">MEKFVLPYDIKYMKMIMLHHEQTFKQQVYELHRLYQIQKIMMKNMQRSMQDQNSYSTFNKQLPQKQDPVDEGSPEIIVDESDIELTLAPPSYTKNKPTSTQRNSDSIATFSSNSSTDSSHKSRVTVAANKSQWLPPVK</sequence>
<dbReference type="Proteomes" id="UP001229421">
    <property type="component" value="Unassembled WGS sequence"/>
</dbReference>
<protein>
    <submittedName>
        <fullName evidence="2">Uncharacterized protein</fullName>
    </submittedName>
</protein>
<dbReference type="EMBL" id="JAUHHV010000010">
    <property type="protein sequence ID" value="KAK1410311.1"/>
    <property type="molecule type" value="Genomic_DNA"/>
</dbReference>
<feature type="compositionally biased region" description="Polar residues" evidence="1">
    <location>
        <begin position="92"/>
        <end position="102"/>
    </location>
</feature>
<comment type="caution">
    <text evidence="2">The sequence shown here is derived from an EMBL/GenBank/DDBJ whole genome shotgun (WGS) entry which is preliminary data.</text>
</comment>
<name>A0AAD8NJB4_TARER</name>
<organism evidence="2 3">
    <name type="scientific">Tagetes erecta</name>
    <name type="common">African marigold</name>
    <dbReference type="NCBI Taxonomy" id="13708"/>
    <lineage>
        <taxon>Eukaryota</taxon>
        <taxon>Viridiplantae</taxon>
        <taxon>Streptophyta</taxon>
        <taxon>Embryophyta</taxon>
        <taxon>Tracheophyta</taxon>
        <taxon>Spermatophyta</taxon>
        <taxon>Magnoliopsida</taxon>
        <taxon>eudicotyledons</taxon>
        <taxon>Gunneridae</taxon>
        <taxon>Pentapetalae</taxon>
        <taxon>asterids</taxon>
        <taxon>campanulids</taxon>
        <taxon>Asterales</taxon>
        <taxon>Asteraceae</taxon>
        <taxon>Asteroideae</taxon>
        <taxon>Heliantheae alliance</taxon>
        <taxon>Tageteae</taxon>
        <taxon>Tagetes</taxon>
    </lineage>
</organism>
<evidence type="ECO:0000313" key="3">
    <source>
        <dbReference type="Proteomes" id="UP001229421"/>
    </source>
</evidence>
<dbReference type="PANTHER" id="PTHR33167:SF26">
    <property type="entry name" value="EXPRESSED PROTEIN"/>
    <property type="match status" value="1"/>
</dbReference>